<organism evidence="3 4">
    <name type="scientific">Cyphomyrmex costatus</name>
    <dbReference type="NCBI Taxonomy" id="456900"/>
    <lineage>
        <taxon>Eukaryota</taxon>
        <taxon>Metazoa</taxon>
        <taxon>Ecdysozoa</taxon>
        <taxon>Arthropoda</taxon>
        <taxon>Hexapoda</taxon>
        <taxon>Insecta</taxon>
        <taxon>Pterygota</taxon>
        <taxon>Neoptera</taxon>
        <taxon>Endopterygota</taxon>
        <taxon>Hymenoptera</taxon>
        <taxon>Apocrita</taxon>
        <taxon>Aculeata</taxon>
        <taxon>Formicoidea</taxon>
        <taxon>Formicidae</taxon>
        <taxon>Myrmicinae</taxon>
        <taxon>Cyphomyrmex</taxon>
    </lineage>
</organism>
<evidence type="ECO:0000313" key="3">
    <source>
        <dbReference type="EMBL" id="KYM93755.1"/>
    </source>
</evidence>
<sequence>MKLSKTLSFNEENLQLEGFTDLGEHTPQIQKDKKGDHALVLMFQPFKGHWVQTLGCFLSCGCARGITLHKIVIECIILAEEAGLRIDAVTTDGATWNRTMWNMFGVTDEQISIEHIVNNKRRLWFFSDFPHIIKCIRNFFTNHSKYSEIYTPDGFVSLKHWYAVLEVEDTTSYKVKCNYKLRKEHIQPKYYQKMNFFGMSEIFELFKDYHKDLRDCEGNIKFCRRMKNLIHAMNSRTPVSALACGNDSWKVRFFGMMRESCGSNDHPDSKVFIQMYRLISTYSLVEPPKGCNVSGVDVFKALLDMKNMENHVDYRQQWEARIDSILDSECGSDCLSDAVSLIDHNYYQSDPWEYEIAYISGYIARKGLRFAKFVTLKKEEVCKNCQSTLILSAMDTIPENHKLIDLRSKGYLLHPSFKLLKLIQILENVIVKAVQNNNINSNIIFQVTDALEQTSPFLPLVGCEDHNTLLTRRIIIFFITTRMQFICKQANKNNNEQEMTKEKRKAAKLVNTVQHEKTSNKSSIKRSASHAKFDNKLLKLDNPQRLVLKQLQNT</sequence>
<gene>
    <name evidence="3" type="ORF">ALC62_15644</name>
</gene>
<reference evidence="3 4" key="1">
    <citation type="submission" date="2016-03" db="EMBL/GenBank/DDBJ databases">
        <title>Cyphomyrmex costatus WGS genome.</title>
        <authorList>
            <person name="Nygaard S."/>
            <person name="Hu H."/>
            <person name="Boomsma J."/>
            <person name="Zhang G."/>
        </authorList>
    </citation>
    <scope>NUCLEOTIDE SEQUENCE [LARGE SCALE GENOMIC DNA]</scope>
    <source>
        <strain evidence="3">MS0001</strain>
        <tissue evidence="3">Whole body</tissue>
    </source>
</reference>
<dbReference type="InterPro" id="IPR048366">
    <property type="entry name" value="TNP-like_GBD"/>
</dbReference>
<dbReference type="AlphaFoldDB" id="A0A151I6W1"/>
<dbReference type="EMBL" id="KQ978465">
    <property type="protein sequence ID" value="KYM93755.1"/>
    <property type="molecule type" value="Genomic_DNA"/>
</dbReference>
<evidence type="ECO:0000313" key="4">
    <source>
        <dbReference type="Proteomes" id="UP000078542"/>
    </source>
</evidence>
<dbReference type="InterPro" id="IPR048365">
    <property type="entry name" value="TNP-like_RNaseH_N"/>
</dbReference>
<dbReference type="Pfam" id="PF21788">
    <property type="entry name" value="TNP-like_GBD"/>
    <property type="match status" value="1"/>
</dbReference>
<evidence type="ECO:0000259" key="1">
    <source>
        <dbReference type="Pfam" id="PF21787"/>
    </source>
</evidence>
<keyword evidence="4" id="KW-1185">Reference proteome</keyword>
<evidence type="ECO:0000259" key="2">
    <source>
        <dbReference type="Pfam" id="PF21788"/>
    </source>
</evidence>
<dbReference type="Proteomes" id="UP000078542">
    <property type="component" value="Unassembled WGS sequence"/>
</dbReference>
<proteinExistence type="predicted"/>
<feature type="domain" description="Transposable element P transposase-like RNase H" evidence="1">
    <location>
        <begin position="1"/>
        <end position="105"/>
    </location>
</feature>
<feature type="domain" description="Transposable element P transposase-like GTP-binding insertion" evidence="2">
    <location>
        <begin position="131"/>
        <end position="240"/>
    </location>
</feature>
<accession>A0A151I6W1</accession>
<name>A0A151I6W1_9HYME</name>
<dbReference type="Pfam" id="PF21787">
    <property type="entry name" value="TNP-like_RNaseH_N"/>
    <property type="match status" value="1"/>
</dbReference>
<protein>
    <submittedName>
        <fullName evidence="3">THAP domain-containing protein 9</fullName>
    </submittedName>
</protein>